<keyword evidence="4" id="KW-1185">Reference proteome</keyword>
<protein>
    <submittedName>
        <fullName evidence="3">Uncharacterized protein</fullName>
    </submittedName>
</protein>
<proteinExistence type="predicted"/>
<feature type="compositionally biased region" description="Pro residues" evidence="1">
    <location>
        <begin position="106"/>
        <end position="124"/>
    </location>
</feature>
<keyword evidence="2" id="KW-0732">Signal</keyword>
<feature type="region of interest" description="Disordered" evidence="1">
    <location>
        <begin position="221"/>
        <end position="259"/>
    </location>
</feature>
<comment type="caution">
    <text evidence="3">The sequence shown here is derived from an EMBL/GenBank/DDBJ whole genome shotgun (WGS) entry which is preliminary data.</text>
</comment>
<dbReference type="AlphaFoldDB" id="A0A9W8CLA2"/>
<evidence type="ECO:0000256" key="2">
    <source>
        <dbReference type="SAM" id="SignalP"/>
    </source>
</evidence>
<accession>A0A9W8CLA2</accession>
<feature type="region of interest" description="Disordered" evidence="1">
    <location>
        <begin position="94"/>
        <end position="174"/>
    </location>
</feature>
<sequence length="292" mass="29838">MHLPKTKATICLLASLLYAACGQRLPQTTGQGLNAFTPIRLIQPQDPEQQRAIQSLVQELQRTSPQLFSNVGQNGGQQQLALAVPTMSAGGILPAQTVPRPFQSQVPPPAPAPAPAQVPVPAPTPAVTSAPSPAPSPAPAPVPAPVPASSAPVPSAAEPSTASTASTSAPPALMAGTTNLPLNFVVNGMQDSNTMHEQTENGGLPFGLHFDASHSSTEVWSDESSWHGKPTKGSHGGHRSKTHLGSSGEDDDSDIDSVSEEYDDLSGLDSSAAKVAVSLVAIGVSLLAMVAA</sequence>
<organism evidence="3 4">
    <name type="scientific">Coemansia asiatica</name>
    <dbReference type="NCBI Taxonomy" id="1052880"/>
    <lineage>
        <taxon>Eukaryota</taxon>
        <taxon>Fungi</taxon>
        <taxon>Fungi incertae sedis</taxon>
        <taxon>Zoopagomycota</taxon>
        <taxon>Kickxellomycotina</taxon>
        <taxon>Kickxellomycetes</taxon>
        <taxon>Kickxellales</taxon>
        <taxon>Kickxellaceae</taxon>
        <taxon>Coemansia</taxon>
    </lineage>
</organism>
<dbReference type="Proteomes" id="UP001145021">
    <property type="component" value="Unassembled WGS sequence"/>
</dbReference>
<evidence type="ECO:0000256" key="1">
    <source>
        <dbReference type="SAM" id="MobiDB-lite"/>
    </source>
</evidence>
<feature type="compositionally biased region" description="Low complexity" evidence="1">
    <location>
        <begin position="147"/>
        <end position="172"/>
    </location>
</feature>
<dbReference type="EMBL" id="JANBOH010000015">
    <property type="protein sequence ID" value="KAJ1647948.1"/>
    <property type="molecule type" value="Genomic_DNA"/>
</dbReference>
<feature type="compositionally biased region" description="Pro residues" evidence="1">
    <location>
        <begin position="132"/>
        <end position="146"/>
    </location>
</feature>
<feature type="compositionally biased region" description="Acidic residues" evidence="1">
    <location>
        <begin position="248"/>
        <end position="259"/>
    </location>
</feature>
<name>A0A9W8CLA2_9FUNG</name>
<evidence type="ECO:0000313" key="4">
    <source>
        <dbReference type="Proteomes" id="UP001145021"/>
    </source>
</evidence>
<gene>
    <name evidence="3" type="ORF">LPJ64_000696</name>
</gene>
<feature type="chain" id="PRO_5040984120" evidence="2">
    <location>
        <begin position="23"/>
        <end position="292"/>
    </location>
</feature>
<feature type="compositionally biased region" description="Basic residues" evidence="1">
    <location>
        <begin position="229"/>
        <end position="242"/>
    </location>
</feature>
<feature type="signal peptide" evidence="2">
    <location>
        <begin position="1"/>
        <end position="22"/>
    </location>
</feature>
<evidence type="ECO:0000313" key="3">
    <source>
        <dbReference type="EMBL" id="KAJ1647948.1"/>
    </source>
</evidence>
<reference evidence="3" key="1">
    <citation type="submission" date="2022-07" db="EMBL/GenBank/DDBJ databases">
        <title>Phylogenomic reconstructions and comparative analyses of Kickxellomycotina fungi.</title>
        <authorList>
            <person name="Reynolds N.K."/>
            <person name="Stajich J.E."/>
            <person name="Barry K."/>
            <person name="Grigoriev I.V."/>
            <person name="Crous P."/>
            <person name="Smith M.E."/>
        </authorList>
    </citation>
    <scope>NUCLEOTIDE SEQUENCE</scope>
    <source>
        <strain evidence="3">NBRC 105413</strain>
    </source>
</reference>